<sequence>MAGGRRRVPVRCSMDGPDERRALFGRIVPVYDHVSAYNVLYRTIDPNVLYRTIDPNNAEFVCVDGMHALQVLDVFTLGQHRTWKRMCVSWSTAKGGDRVLDLCCGTGDLALLASSAKVGLDGEVVAVDFSRRQLEAAASRADRHRKPCYKNIKWTEGDALALPFADCYFDAVTVGYGLRNVLDRCIVMAEIFRVLKPGSRASILDFSERSLLIIENWVIDSLLANFAAGYGVAEEYKYPKRSISQYPTGEELEELAIQTGFASAKQYDLAGGLMGNLVAIPSSHCSNMSGYETGRY</sequence>
<dbReference type="Proteomes" id="UP000604825">
    <property type="component" value="Unassembled WGS sequence"/>
</dbReference>
<reference evidence="4" key="1">
    <citation type="submission" date="2020-10" db="EMBL/GenBank/DDBJ databases">
        <authorList>
            <person name="Han B."/>
            <person name="Lu T."/>
            <person name="Zhao Q."/>
            <person name="Huang X."/>
            <person name="Zhao Y."/>
        </authorList>
    </citation>
    <scope>NUCLEOTIDE SEQUENCE</scope>
</reference>
<dbReference type="SUPFAM" id="SSF53335">
    <property type="entry name" value="S-adenosyl-L-methionine-dependent methyltransferases"/>
    <property type="match status" value="1"/>
</dbReference>
<dbReference type="OrthoDB" id="6329284at2759"/>
<organism evidence="4 5">
    <name type="scientific">Miscanthus lutarioriparius</name>
    <dbReference type="NCBI Taxonomy" id="422564"/>
    <lineage>
        <taxon>Eukaryota</taxon>
        <taxon>Viridiplantae</taxon>
        <taxon>Streptophyta</taxon>
        <taxon>Embryophyta</taxon>
        <taxon>Tracheophyta</taxon>
        <taxon>Spermatophyta</taxon>
        <taxon>Magnoliopsida</taxon>
        <taxon>Liliopsida</taxon>
        <taxon>Poales</taxon>
        <taxon>Poaceae</taxon>
        <taxon>PACMAD clade</taxon>
        <taxon>Panicoideae</taxon>
        <taxon>Andropogonodae</taxon>
        <taxon>Andropogoneae</taxon>
        <taxon>Saccharinae</taxon>
        <taxon>Miscanthus</taxon>
    </lineage>
</organism>
<proteinExistence type="predicted"/>
<dbReference type="Pfam" id="PF01209">
    <property type="entry name" value="Ubie_methyltran"/>
    <property type="match status" value="1"/>
</dbReference>
<dbReference type="Gene3D" id="3.40.50.150">
    <property type="entry name" value="Vaccinia Virus protein VP39"/>
    <property type="match status" value="1"/>
</dbReference>
<keyword evidence="2" id="KW-0808">Transferase</keyword>
<dbReference type="InterPro" id="IPR004033">
    <property type="entry name" value="UbiE/COQ5_MeTrFase"/>
</dbReference>
<dbReference type="PROSITE" id="PS51608">
    <property type="entry name" value="SAM_MT_UBIE"/>
    <property type="match status" value="1"/>
</dbReference>
<gene>
    <name evidence="4" type="ORF">NCGR_LOCUS37626</name>
</gene>
<protein>
    <recommendedName>
        <fullName evidence="6">2-phytyl-1,4-beta-naphthoquinone methyltransferase, chloroplastic</fullName>
    </recommendedName>
</protein>
<dbReference type="EMBL" id="CAJGYO010000009">
    <property type="protein sequence ID" value="CAD6254016.1"/>
    <property type="molecule type" value="Genomic_DNA"/>
</dbReference>
<evidence type="ECO:0000256" key="2">
    <source>
        <dbReference type="ARBA" id="ARBA00022679"/>
    </source>
</evidence>
<keyword evidence="1" id="KW-0489">Methyltransferase</keyword>
<dbReference type="GO" id="GO:0032259">
    <property type="term" value="P:methylation"/>
    <property type="evidence" value="ECO:0007669"/>
    <property type="project" value="UniProtKB-KW"/>
</dbReference>
<evidence type="ECO:0000313" key="4">
    <source>
        <dbReference type="EMBL" id="CAD6254016.1"/>
    </source>
</evidence>
<dbReference type="NCBIfam" id="TIGR01934">
    <property type="entry name" value="MenG_MenH_UbiE"/>
    <property type="match status" value="1"/>
</dbReference>
<accession>A0A811Q9U3</accession>
<dbReference type="CDD" id="cd02440">
    <property type="entry name" value="AdoMet_MTases"/>
    <property type="match status" value="1"/>
</dbReference>
<dbReference type="PANTHER" id="PTHR43591:SF24">
    <property type="entry name" value="2-METHOXY-6-POLYPRENYL-1,4-BENZOQUINOL METHYLASE, MITOCHONDRIAL"/>
    <property type="match status" value="1"/>
</dbReference>
<dbReference type="PANTHER" id="PTHR43591">
    <property type="entry name" value="METHYLTRANSFERASE"/>
    <property type="match status" value="1"/>
</dbReference>
<evidence type="ECO:0000313" key="5">
    <source>
        <dbReference type="Proteomes" id="UP000604825"/>
    </source>
</evidence>
<keyword evidence="3" id="KW-0949">S-adenosyl-L-methionine</keyword>
<dbReference type="PROSITE" id="PS01184">
    <property type="entry name" value="UBIE_2"/>
    <property type="match status" value="1"/>
</dbReference>
<dbReference type="GO" id="GO:0008168">
    <property type="term" value="F:methyltransferase activity"/>
    <property type="evidence" value="ECO:0007669"/>
    <property type="project" value="UniProtKB-KW"/>
</dbReference>
<evidence type="ECO:0000256" key="1">
    <source>
        <dbReference type="ARBA" id="ARBA00022603"/>
    </source>
</evidence>
<comment type="caution">
    <text evidence="4">The sequence shown here is derived from an EMBL/GenBank/DDBJ whole genome shotgun (WGS) entry which is preliminary data.</text>
</comment>
<dbReference type="InterPro" id="IPR023576">
    <property type="entry name" value="UbiE/COQ5_MeTrFase_CS"/>
</dbReference>
<keyword evidence="5" id="KW-1185">Reference proteome</keyword>
<dbReference type="InterPro" id="IPR029063">
    <property type="entry name" value="SAM-dependent_MTases_sf"/>
</dbReference>
<evidence type="ECO:0000256" key="3">
    <source>
        <dbReference type="ARBA" id="ARBA00022691"/>
    </source>
</evidence>
<evidence type="ECO:0008006" key="6">
    <source>
        <dbReference type="Google" id="ProtNLM"/>
    </source>
</evidence>
<name>A0A811Q9U3_9POAL</name>
<dbReference type="AlphaFoldDB" id="A0A811Q9U3"/>
<dbReference type="GO" id="GO:0042181">
    <property type="term" value="P:ketone biosynthetic process"/>
    <property type="evidence" value="ECO:0007669"/>
    <property type="project" value="UniProtKB-ARBA"/>
</dbReference>